<reference evidence="2 3" key="1">
    <citation type="submission" date="2018-11" db="EMBL/GenBank/DDBJ databases">
        <title>Genome sequence of Apiotrichum porosum DSM 27194.</title>
        <authorList>
            <person name="Aliyu H."/>
            <person name="Gorte O."/>
            <person name="Ochsenreither K."/>
        </authorList>
    </citation>
    <scope>NUCLEOTIDE SEQUENCE [LARGE SCALE GENOMIC DNA]</scope>
    <source>
        <strain evidence="2 3">DSM 27194</strain>
    </source>
</reference>
<sequence>MEVTTAADTIQDCERGDTSDNADFAAYLTQTGQIKQSEVGGLFEEEDQDKWRG</sequence>
<name>A0A427XPW1_9TREE</name>
<proteinExistence type="predicted"/>
<dbReference type="Proteomes" id="UP000279236">
    <property type="component" value="Unassembled WGS sequence"/>
</dbReference>
<evidence type="ECO:0000256" key="1">
    <source>
        <dbReference type="SAM" id="MobiDB-lite"/>
    </source>
</evidence>
<gene>
    <name evidence="2" type="ORF">EHS24_008309</name>
</gene>
<dbReference type="RefSeq" id="XP_028475601.1">
    <property type="nucleotide sequence ID" value="XM_028623627.1"/>
</dbReference>
<dbReference type="AlphaFoldDB" id="A0A427XPW1"/>
<organism evidence="2 3">
    <name type="scientific">Apiotrichum porosum</name>
    <dbReference type="NCBI Taxonomy" id="105984"/>
    <lineage>
        <taxon>Eukaryota</taxon>
        <taxon>Fungi</taxon>
        <taxon>Dikarya</taxon>
        <taxon>Basidiomycota</taxon>
        <taxon>Agaricomycotina</taxon>
        <taxon>Tremellomycetes</taxon>
        <taxon>Trichosporonales</taxon>
        <taxon>Trichosporonaceae</taxon>
        <taxon>Apiotrichum</taxon>
    </lineage>
</organism>
<comment type="caution">
    <text evidence="2">The sequence shown here is derived from an EMBL/GenBank/DDBJ whole genome shotgun (WGS) entry which is preliminary data.</text>
</comment>
<dbReference type="EMBL" id="RSCE01000007">
    <property type="protein sequence ID" value="RSH80882.1"/>
    <property type="molecule type" value="Genomic_DNA"/>
</dbReference>
<protein>
    <submittedName>
        <fullName evidence="2">Uncharacterized protein</fullName>
    </submittedName>
</protein>
<evidence type="ECO:0000313" key="2">
    <source>
        <dbReference type="EMBL" id="RSH80882.1"/>
    </source>
</evidence>
<accession>A0A427XPW1</accession>
<feature type="region of interest" description="Disordered" evidence="1">
    <location>
        <begin position="1"/>
        <end position="20"/>
    </location>
</feature>
<evidence type="ECO:0000313" key="3">
    <source>
        <dbReference type="Proteomes" id="UP000279236"/>
    </source>
</evidence>
<dbReference type="GeneID" id="39592852"/>
<keyword evidence="3" id="KW-1185">Reference proteome</keyword>